<reference evidence="2" key="1">
    <citation type="journal article" date="2020" name="Stud. Mycol.">
        <title>101 Dothideomycetes genomes: a test case for predicting lifestyles and emergence of pathogens.</title>
        <authorList>
            <person name="Haridas S."/>
            <person name="Albert R."/>
            <person name="Binder M."/>
            <person name="Bloem J."/>
            <person name="Labutti K."/>
            <person name="Salamov A."/>
            <person name="Andreopoulos B."/>
            <person name="Baker S."/>
            <person name="Barry K."/>
            <person name="Bills G."/>
            <person name="Bluhm B."/>
            <person name="Cannon C."/>
            <person name="Castanera R."/>
            <person name="Culley D."/>
            <person name="Daum C."/>
            <person name="Ezra D."/>
            <person name="Gonzalez J."/>
            <person name="Henrissat B."/>
            <person name="Kuo A."/>
            <person name="Liang C."/>
            <person name="Lipzen A."/>
            <person name="Lutzoni F."/>
            <person name="Magnuson J."/>
            <person name="Mondo S."/>
            <person name="Nolan M."/>
            <person name="Ohm R."/>
            <person name="Pangilinan J."/>
            <person name="Park H.-J."/>
            <person name="Ramirez L."/>
            <person name="Alfaro M."/>
            <person name="Sun H."/>
            <person name="Tritt A."/>
            <person name="Yoshinaga Y."/>
            <person name="Zwiers L.-H."/>
            <person name="Turgeon B."/>
            <person name="Goodwin S."/>
            <person name="Spatafora J."/>
            <person name="Crous P."/>
            <person name="Grigoriev I."/>
        </authorList>
    </citation>
    <scope>NUCLEOTIDE SEQUENCE</scope>
    <source>
        <strain evidence="2">CBS 379.55</strain>
    </source>
</reference>
<organism evidence="2 3">
    <name type="scientific">Westerdykella ornata</name>
    <dbReference type="NCBI Taxonomy" id="318751"/>
    <lineage>
        <taxon>Eukaryota</taxon>
        <taxon>Fungi</taxon>
        <taxon>Dikarya</taxon>
        <taxon>Ascomycota</taxon>
        <taxon>Pezizomycotina</taxon>
        <taxon>Dothideomycetes</taxon>
        <taxon>Pleosporomycetidae</taxon>
        <taxon>Pleosporales</taxon>
        <taxon>Sporormiaceae</taxon>
        <taxon>Westerdykella</taxon>
    </lineage>
</organism>
<dbReference type="AlphaFoldDB" id="A0A6A6JR74"/>
<accession>A0A6A6JR74</accession>
<gene>
    <name evidence="2" type="ORF">EI97DRAFT_214778</name>
</gene>
<evidence type="ECO:0000313" key="2">
    <source>
        <dbReference type="EMBL" id="KAF2278603.1"/>
    </source>
</evidence>
<dbReference type="GeneID" id="54546980"/>
<dbReference type="EMBL" id="ML986487">
    <property type="protein sequence ID" value="KAF2278603.1"/>
    <property type="molecule type" value="Genomic_DNA"/>
</dbReference>
<sequence>MSAWTAARRLTGRSWANERSRASTNRGTAVSTCLCVRSSRSRSAVETGRNTVHRYLPAPRFRPGAALHQGLNSLPPAGQPSIDNYSSLPKHQATAFWKACDPAAERQQGVNESVCHYEQHWQRQLVEDHAPCRLNPQIPLQANQQRAFICLDRTEPHTPVQAPWSAWARVANALIATVPSPRKSSSRRQIGLSESAAGSAPSATRTLATAGAPLPAEPATRIRSQGSLSLSGSRSSRSSAAKGGCAVPHEKQLQ</sequence>
<evidence type="ECO:0000256" key="1">
    <source>
        <dbReference type="SAM" id="MobiDB-lite"/>
    </source>
</evidence>
<name>A0A6A6JR74_WESOR</name>
<feature type="region of interest" description="Disordered" evidence="1">
    <location>
        <begin position="179"/>
        <end position="254"/>
    </location>
</feature>
<protein>
    <submittedName>
        <fullName evidence="2">Uncharacterized protein</fullName>
    </submittedName>
</protein>
<evidence type="ECO:0000313" key="3">
    <source>
        <dbReference type="Proteomes" id="UP000800097"/>
    </source>
</evidence>
<dbReference type="RefSeq" id="XP_033656142.1">
    <property type="nucleotide sequence ID" value="XM_033793805.1"/>
</dbReference>
<dbReference type="Proteomes" id="UP000800097">
    <property type="component" value="Unassembled WGS sequence"/>
</dbReference>
<feature type="compositionally biased region" description="Low complexity" evidence="1">
    <location>
        <begin position="223"/>
        <end position="239"/>
    </location>
</feature>
<proteinExistence type="predicted"/>
<keyword evidence="3" id="KW-1185">Reference proteome</keyword>